<dbReference type="InterPro" id="IPR020845">
    <property type="entry name" value="AMP-binding_CS"/>
</dbReference>
<keyword evidence="1" id="KW-0547">Nucleotide-binding</keyword>
<dbReference type="PROSITE" id="PS00455">
    <property type="entry name" value="AMP_BINDING"/>
    <property type="match status" value="1"/>
</dbReference>
<evidence type="ECO:0000259" key="3">
    <source>
        <dbReference type="Pfam" id="PF00501"/>
    </source>
</evidence>
<dbReference type="Gene3D" id="3.40.50.12780">
    <property type="entry name" value="N-terminal domain of ligase-like"/>
    <property type="match status" value="1"/>
</dbReference>
<sequence>MTAATASVVNTVAANGGKRATHRVTFFQQGGRIVLTHAQLDAQAARLAHALRAGGLAPGARIGIVARNGLAWVLLDLAALKAGIVTAGFEFGKFRPDQALVDKYALDAVYADGAASFDPARDLRALVDAHVRACRDGRNGRDVDPVAPPFESATYARDDVTTIKFTSGSSGEPKGLAARAGSIDASLAAVQQLYAHGDGDDVLVFLPLSLLQQRYWIYSALTYGHDATVAPFEFALEATREQPPTVVMGVPGFYDGIRKRIERTTPPDDAGLDARRRRIDALLGPRIRYLWTGSAPANPQTLRFFDEAGVPIFEGYGMNETCIVTKNHPGAARTGSVGRLIPGKRARIDDDGVLIVGADEPVNTRYLYSEPGASERIFLPTGEVRTGDLARFDDDGYLYILGRADDLIVLANGKNVQTRKLEEQVKAHVGIEECVLYGAGRPFLVAVISPQDARADHAAIHAHLADLNASLAPHERIVKAFVAPRPFGGDTRFVTSQFKPKRKAIFSAFKNEIERLYGGQA</sequence>
<comment type="caution">
    <text evidence="4">The sequence shown here is derived from an EMBL/GenBank/DDBJ whole genome shotgun (WGS) entry which is preliminary data.</text>
</comment>
<dbReference type="SUPFAM" id="SSF56801">
    <property type="entry name" value="Acetyl-CoA synthetase-like"/>
    <property type="match status" value="1"/>
</dbReference>
<evidence type="ECO:0000313" key="4">
    <source>
        <dbReference type="EMBL" id="KUZ86994.1"/>
    </source>
</evidence>
<dbReference type="InterPro" id="IPR000873">
    <property type="entry name" value="AMP-dep_synth/lig_dom"/>
</dbReference>
<dbReference type="RefSeq" id="WP_059635195.1">
    <property type="nucleotide sequence ID" value="NZ_LOTK01000016.1"/>
</dbReference>
<dbReference type="AlphaFoldDB" id="A0A102L4K8"/>
<dbReference type="Proteomes" id="UP000065521">
    <property type="component" value="Unassembled WGS sequence"/>
</dbReference>
<evidence type="ECO:0000313" key="5">
    <source>
        <dbReference type="Proteomes" id="UP000065521"/>
    </source>
</evidence>
<dbReference type="GO" id="GO:0005524">
    <property type="term" value="F:ATP binding"/>
    <property type="evidence" value="ECO:0007669"/>
    <property type="project" value="UniProtKB-KW"/>
</dbReference>
<dbReference type="GO" id="GO:0004467">
    <property type="term" value="F:long-chain fatty acid-CoA ligase activity"/>
    <property type="evidence" value="ECO:0007669"/>
    <property type="project" value="TreeGrafter"/>
</dbReference>
<dbReference type="GO" id="GO:0016020">
    <property type="term" value="C:membrane"/>
    <property type="evidence" value="ECO:0007669"/>
    <property type="project" value="TreeGrafter"/>
</dbReference>
<dbReference type="Pfam" id="PF23562">
    <property type="entry name" value="AMP-binding_C_3"/>
    <property type="match status" value="1"/>
</dbReference>
<evidence type="ECO:0000256" key="2">
    <source>
        <dbReference type="ARBA" id="ARBA00022840"/>
    </source>
</evidence>
<dbReference type="InterPro" id="IPR042099">
    <property type="entry name" value="ANL_N_sf"/>
</dbReference>
<protein>
    <submittedName>
        <fullName evidence="4">AMP-dependent synthetase</fullName>
    </submittedName>
</protein>
<proteinExistence type="predicted"/>
<dbReference type="PANTHER" id="PTHR43272:SF33">
    <property type="entry name" value="AMP-BINDING DOMAIN-CONTAINING PROTEIN-RELATED"/>
    <property type="match status" value="1"/>
</dbReference>
<reference evidence="4 5" key="1">
    <citation type="submission" date="2015-11" db="EMBL/GenBank/DDBJ databases">
        <title>Expanding the genomic diversity of Burkholderia species for the development of highly accurate diagnostics.</title>
        <authorList>
            <person name="Sahl J."/>
            <person name="Keim P."/>
            <person name="Wagner D."/>
        </authorList>
    </citation>
    <scope>NUCLEOTIDE SEQUENCE [LARGE SCALE GENOMIC DNA]</scope>
    <source>
        <strain evidence="4 5">RF32-BP4</strain>
    </source>
</reference>
<gene>
    <name evidence="4" type="ORF">WI38_00725</name>
</gene>
<feature type="domain" description="AMP-dependent synthetase/ligase" evidence="3">
    <location>
        <begin position="20"/>
        <end position="351"/>
    </location>
</feature>
<name>A0A102L4K8_9BURK</name>
<evidence type="ECO:0000256" key="1">
    <source>
        <dbReference type="ARBA" id="ARBA00022741"/>
    </source>
</evidence>
<dbReference type="PANTHER" id="PTHR43272">
    <property type="entry name" value="LONG-CHAIN-FATTY-ACID--COA LIGASE"/>
    <property type="match status" value="1"/>
</dbReference>
<dbReference type="Pfam" id="PF00501">
    <property type="entry name" value="AMP-binding"/>
    <property type="match status" value="1"/>
</dbReference>
<organism evidence="4 5">
    <name type="scientific">Burkholderia ubonensis</name>
    <dbReference type="NCBI Taxonomy" id="101571"/>
    <lineage>
        <taxon>Bacteria</taxon>
        <taxon>Pseudomonadati</taxon>
        <taxon>Pseudomonadota</taxon>
        <taxon>Betaproteobacteria</taxon>
        <taxon>Burkholderiales</taxon>
        <taxon>Burkholderiaceae</taxon>
        <taxon>Burkholderia</taxon>
        <taxon>Burkholderia cepacia complex</taxon>
    </lineage>
</organism>
<accession>A0A102L4K8</accession>
<dbReference type="EMBL" id="LOTN01000044">
    <property type="protein sequence ID" value="KUZ86994.1"/>
    <property type="molecule type" value="Genomic_DNA"/>
</dbReference>
<keyword evidence="2" id="KW-0067">ATP-binding</keyword>